<evidence type="ECO:0000256" key="1">
    <source>
        <dbReference type="SAM" id="MobiDB-lite"/>
    </source>
</evidence>
<feature type="region of interest" description="Disordered" evidence="1">
    <location>
        <begin position="182"/>
        <end position="424"/>
    </location>
</feature>
<dbReference type="Proteomes" id="UP000016933">
    <property type="component" value="Unassembled WGS sequence"/>
</dbReference>
<reference evidence="3 4" key="2">
    <citation type="journal article" date="2012" name="PLoS Pathog.">
        <title>Diverse lifestyles and strategies of plant pathogenesis encoded in the genomes of eighteen Dothideomycetes fungi.</title>
        <authorList>
            <person name="Ohm R.A."/>
            <person name="Feau N."/>
            <person name="Henrissat B."/>
            <person name="Schoch C.L."/>
            <person name="Horwitz B.A."/>
            <person name="Barry K.W."/>
            <person name="Condon B.J."/>
            <person name="Copeland A.C."/>
            <person name="Dhillon B."/>
            <person name="Glaser F."/>
            <person name="Hesse C.N."/>
            <person name="Kosti I."/>
            <person name="LaButti K."/>
            <person name="Lindquist E.A."/>
            <person name="Lucas S."/>
            <person name="Salamov A.A."/>
            <person name="Bradshaw R.E."/>
            <person name="Ciuffetti L."/>
            <person name="Hamelin R.C."/>
            <person name="Kema G.H.J."/>
            <person name="Lawrence C."/>
            <person name="Scott J.A."/>
            <person name="Spatafora J.W."/>
            <person name="Turgeon B.G."/>
            <person name="de Wit P.J.G.M."/>
            <person name="Zhong S."/>
            <person name="Goodwin S.B."/>
            <person name="Grigoriev I.V."/>
        </authorList>
    </citation>
    <scope>NUCLEOTIDE SEQUENCE [LARGE SCALE GENOMIC DNA]</scope>
    <source>
        <strain evidence="4">NZE10 / CBS 128990</strain>
    </source>
</reference>
<feature type="compositionally biased region" description="Acidic residues" evidence="1">
    <location>
        <begin position="354"/>
        <end position="372"/>
    </location>
</feature>
<reference evidence="4" key="1">
    <citation type="journal article" date="2012" name="PLoS Genet.">
        <title>The genomes of the fungal plant pathogens Cladosporium fulvum and Dothistroma septosporum reveal adaptation to different hosts and lifestyles but also signatures of common ancestry.</title>
        <authorList>
            <person name="de Wit P.J.G.M."/>
            <person name="van der Burgt A."/>
            <person name="Oekmen B."/>
            <person name="Stergiopoulos I."/>
            <person name="Abd-Elsalam K.A."/>
            <person name="Aerts A.L."/>
            <person name="Bahkali A.H."/>
            <person name="Beenen H.G."/>
            <person name="Chettri P."/>
            <person name="Cox M.P."/>
            <person name="Datema E."/>
            <person name="de Vries R.P."/>
            <person name="Dhillon B."/>
            <person name="Ganley A.R."/>
            <person name="Griffiths S.A."/>
            <person name="Guo Y."/>
            <person name="Hamelin R.C."/>
            <person name="Henrissat B."/>
            <person name="Kabir M.S."/>
            <person name="Jashni M.K."/>
            <person name="Kema G."/>
            <person name="Klaubauf S."/>
            <person name="Lapidus A."/>
            <person name="Levasseur A."/>
            <person name="Lindquist E."/>
            <person name="Mehrabi R."/>
            <person name="Ohm R.A."/>
            <person name="Owen T.J."/>
            <person name="Salamov A."/>
            <person name="Schwelm A."/>
            <person name="Schijlen E."/>
            <person name="Sun H."/>
            <person name="van den Burg H.A."/>
            <person name="van Ham R.C.H.J."/>
            <person name="Zhang S."/>
            <person name="Goodwin S.B."/>
            <person name="Grigoriev I.V."/>
            <person name="Collemare J."/>
            <person name="Bradshaw R.E."/>
        </authorList>
    </citation>
    <scope>NUCLEOTIDE SEQUENCE [LARGE SCALE GENOMIC DNA]</scope>
    <source>
        <strain evidence="4">NZE10 / CBS 128990</strain>
    </source>
</reference>
<dbReference type="EMBL" id="KB446537">
    <property type="protein sequence ID" value="EME46251.1"/>
    <property type="molecule type" value="Genomic_DNA"/>
</dbReference>
<evidence type="ECO:0000259" key="2">
    <source>
        <dbReference type="Pfam" id="PF09816"/>
    </source>
</evidence>
<dbReference type="eggNOG" id="ENOG502SEGQ">
    <property type="taxonomic scope" value="Eukaryota"/>
</dbReference>
<evidence type="ECO:0000313" key="4">
    <source>
        <dbReference type="Proteomes" id="UP000016933"/>
    </source>
</evidence>
<dbReference type="HOGENOM" id="CLU_601261_0_0_1"/>
<dbReference type="InterPro" id="IPR019194">
    <property type="entry name" value="Tscrpt_elong_fac_Eaf_N"/>
</dbReference>
<feature type="compositionally biased region" description="Basic and acidic residues" evidence="1">
    <location>
        <begin position="328"/>
        <end position="338"/>
    </location>
</feature>
<feature type="compositionally biased region" description="Acidic residues" evidence="1">
    <location>
        <begin position="408"/>
        <end position="424"/>
    </location>
</feature>
<dbReference type="Pfam" id="PF09816">
    <property type="entry name" value="EAF"/>
    <property type="match status" value="1"/>
</dbReference>
<accession>N1PS11</accession>
<protein>
    <recommendedName>
        <fullName evidence="2">Transcription elongation factor Eaf N-terminal domain-containing protein</fullName>
    </recommendedName>
</protein>
<dbReference type="OrthoDB" id="125903at2759"/>
<organism evidence="3 4">
    <name type="scientific">Dothistroma septosporum (strain NZE10 / CBS 128990)</name>
    <name type="common">Red band needle blight fungus</name>
    <name type="synonym">Mycosphaerella pini</name>
    <dbReference type="NCBI Taxonomy" id="675120"/>
    <lineage>
        <taxon>Eukaryota</taxon>
        <taxon>Fungi</taxon>
        <taxon>Dikarya</taxon>
        <taxon>Ascomycota</taxon>
        <taxon>Pezizomycotina</taxon>
        <taxon>Dothideomycetes</taxon>
        <taxon>Dothideomycetidae</taxon>
        <taxon>Mycosphaerellales</taxon>
        <taxon>Mycosphaerellaceae</taxon>
        <taxon>Dothistroma</taxon>
    </lineage>
</organism>
<gene>
    <name evidence="3" type="ORF">DOTSEDRAFT_42794</name>
</gene>
<evidence type="ECO:0000313" key="3">
    <source>
        <dbReference type="EMBL" id="EME46251.1"/>
    </source>
</evidence>
<keyword evidence="4" id="KW-1185">Reference proteome</keyword>
<proteinExistence type="predicted"/>
<feature type="compositionally biased region" description="Basic and acidic residues" evidence="1">
    <location>
        <begin position="255"/>
        <end position="267"/>
    </location>
</feature>
<feature type="domain" description="Transcription elongation factor Eaf N-terminal" evidence="2">
    <location>
        <begin position="14"/>
        <end position="114"/>
    </location>
</feature>
<dbReference type="OMA" id="VDSTFHM"/>
<sequence length="424" mass="45390">MAAAAIDFKAQATFPIRLGSSILEPTASSSFTSVRYNYKPQLDGADSVTATVSKGDDEGESELLLLRDGDGEYQYTGRHVQDENIYVLVVRGQGKHKEMLLEHMNGSHDFNLVSIPSERDASKLAEKYPPLPLETEVGDLFGEDEEEAPPDELNPFDYRHFLKIGLEQPQTTNANIDAARSPAVTPLPRAPPAASSPASRVVRKPAKKAEPLKKRKTNAAEKANPKRVKAGHEPPALAQATTAKSVPGADAPKVQTDRKAVVRRESFVDDDGLLVIENETPVTEKPPKHSAMALALSGQLGSGPISLRSAANSPGPSQAASPMSARPEVNEEKERYVFEFDDDAGSEPGHNEGADVDEEDDDADADVDEDIELPSPAQPHRPSVSAAVVTGGGDDDDDLEAQLAAGLMEDDDGGAQESEESEEE</sequence>
<name>N1PS11_DOTSN</name>
<feature type="compositionally biased region" description="Polar residues" evidence="1">
    <location>
        <begin position="309"/>
        <end position="321"/>
    </location>
</feature>
<dbReference type="AlphaFoldDB" id="N1PS11"/>